<proteinExistence type="predicted"/>
<dbReference type="EMBL" id="BBNR01000001">
    <property type="protein sequence ID" value="GAL65267.1"/>
    <property type="molecule type" value="Genomic_DNA"/>
</dbReference>
<sequence>MKKGINKFKLSVFVRFGSFSIELLKKITKNAIFTTNVNR</sequence>
<name>A0A090WCJ9_9FLAO</name>
<evidence type="ECO:0000313" key="1">
    <source>
        <dbReference type="EMBL" id="GAL65267.1"/>
    </source>
</evidence>
<evidence type="ECO:0000313" key="2">
    <source>
        <dbReference type="EMBL" id="GAL89144.1"/>
    </source>
</evidence>
<protein>
    <submittedName>
        <fullName evidence="1">Uncharacterized protein</fullName>
    </submittedName>
</protein>
<dbReference type="STRING" id="504487.JCM19538_2133"/>
<dbReference type="Proteomes" id="UP000029641">
    <property type="component" value="Unassembled WGS sequence"/>
</dbReference>
<evidence type="ECO:0000313" key="3">
    <source>
        <dbReference type="Proteomes" id="UP000029641"/>
    </source>
</evidence>
<accession>A0A090WCJ9</accession>
<organism evidence="1 3">
    <name type="scientific">Jejuia pallidilutea</name>
    <dbReference type="NCBI Taxonomy" id="504487"/>
    <lineage>
        <taxon>Bacteria</taxon>
        <taxon>Pseudomonadati</taxon>
        <taxon>Bacteroidota</taxon>
        <taxon>Flavobacteriia</taxon>
        <taxon>Flavobacteriales</taxon>
        <taxon>Flavobacteriaceae</taxon>
        <taxon>Jejuia</taxon>
    </lineage>
</organism>
<comment type="caution">
    <text evidence="1">The sequence shown here is derived from an EMBL/GenBank/DDBJ whole genome shotgun (WGS) entry which is preliminary data.</text>
</comment>
<gene>
    <name evidence="1" type="ORF">JCM19301_3727</name>
    <name evidence="2" type="ORF">JCM19538_2133</name>
</gene>
<keyword evidence="4" id="KW-1185">Reference proteome</keyword>
<dbReference type="EMBL" id="BBNY01000005">
    <property type="protein sequence ID" value="GAL89144.1"/>
    <property type="molecule type" value="Genomic_DNA"/>
</dbReference>
<dbReference type="AlphaFoldDB" id="A0A090WCJ9"/>
<dbReference type="Proteomes" id="UP000030184">
    <property type="component" value="Unassembled WGS sequence"/>
</dbReference>
<evidence type="ECO:0000313" key="4">
    <source>
        <dbReference type="Proteomes" id="UP000030184"/>
    </source>
</evidence>
<reference evidence="4" key="1">
    <citation type="journal article" date="2014" name="Genome Announc.">
        <title>Draft Genome Sequence of Marine Flavobacterium Jejuia pallidilutea Strain 11shimoA1 and Pigmentation Mutants.</title>
        <authorList>
            <person name="Takatani N."/>
            <person name="Nakanishi M."/>
            <person name="Meirelles P."/>
            <person name="Mino S."/>
            <person name="Suda W."/>
            <person name="Oshima K."/>
            <person name="Hattori M."/>
            <person name="Ohkuma M."/>
            <person name="Hosokawa M."/>
            <person name="Miyashita K."/>
            <person name="Thompson F.L."/>
            <person name="Niwa A."/>
            <person name="Sawabe T."/>
            <person name="Sawabe T."/>
        </authorList>
    </citation>
    <scope>NUCLEOTIDE SEQUENCE [LARGE SCALE GENOMIC DNA]</scope>
    <source>
        <strain evidence="4">JCM 19538</strain>
    </source>
</reference>